<name>K1RTJ6_9ZZZZ</name>
<gene>
    <name evidence="2" type="ORF">LEA_17164</name>
</gene>
<dbReference type="InterPro" id="IPR015943">
    <property type="entry name" value="WD40/YVTN_repeat-like_dom_sf"/>
</dbReference>
<dbReference type="EMBL" id="AJWY01011746">
    <property type="protein sequence ID" value="EKC51897.1"/>
    <property type="molecule type" value="Genomic_DNA"/>
</dbReference>
<keyword evidence="1" id="KW-0597">Phosphoprotein</keyword>
<dbReference type="Pfam" id="PF07494">
    <property type="entry name" value="Reg_prop"/>
    <property type="match status" value="2"/>
</dbReference>
<dbReference type="AlphaFoldDB" id="K1RTJ6"/>
<reference evidence="2" key="1">
    <citation type="journal article" date="2013" name="Environ. Microbiol.">
        <title>Microbiota from the distal guts of lean and obese adolescents exhibit partial functional redundancy besides clear differences in community structure.</title>
        <authorList>
            <person name="Ferrer M."/>
            <person name="Ruiz A."/>
            <person name="Lanza F."/>
            <person name="Haange S.B."/>
            <person name="Oberbach A."/>
            <person name="Till H."/>
            <person name="Bargiela R."/>
            <person name="Campoy C."/>
            <person name="Segura M.T."/>
            <person name="Richter M."/>
            <person name="von Bergen M."/>
            <person name="Seifert J."/>
            <person name="Suarez A."/>
        </authorList>
    </citation>
    <scope>NUCLEOTIDE SEQUENCE</scope>
</reference>
<dbReference type="PANTHER" id="PTHR43547">
    <property type="entry name" value="TWO-COMPONENT HISTIDINE KINASE"/>
    <property type="match status" value="1"/>
</dbReference>
<dbReference type="GO" id="GO:0000155">
    <property type="term" value="F:phosphorelay sensor kinase activity"/>
    <property type="evidence" value="ECO:0007669"/>
    <property type="project" value="TreeGrafter"/>
</dbReference>
<accession>K1RTJ6</accession>
<dbReference type="InterPro" id="IPR011110">
    <property type="entry name" value="Reg_prop"/>
</dbReference>
<evidence type="ECO:0000256" key="1">
    <source>
        <dbReference type="ARBA" id="ARBA00022553"/>
    </source>
</evidence>
<sequence>MHDEIAEMGSVSSIIRDGNDYIVSFQINGVIRLRTTPEQREKFISEHINIDCGVFSLLRDSRQEIVWIGTDGQGLYQRTRNAHSFRSVPFSMLPCNLSKPVRAIHCDHEGTLWIGTKGEGILRIEEFHARKRFGSGHTSQITTRSSQLIDNSVYVFAGSRRDLLWIGTEGSGLNYYSYRDRSLHTLRTPNELKYVHALYESSPDTLWVATVGCGVFRLVLGGEGPYPTIRDCTKLHFNDVLEIKNFFFALCPEDERTIWFGNRGEGAVRYDVERDTSRIYRFDQGGEAIANDVFAIHCSSPDTLWFGTSRGLIRLAGDSVTFVEGMEGSVHSILESRRGDLWVSTNRGLKQYTPARATW</sequence>
<protein>
    <submittedName>
        <fullName evidence="2">Transcriptional regulator</fullName>
    </submittedName>
</protein>
<organism evidence="2">
    <name type="scientific">human gut metagenome</name>
    <dbReference type="NCBI Taxonomy" id="408170"/>
    <lineage>
        <taxon>unclassified sequences</taxon>
        <taxon>metagenomes</taxon>
        <taxon>organismal metagenomes</taxon>
    </lineage>
</organism>
<evidence type="ECO:0000313" key="2">
    <source>
        <dbReference type="EMBL" id="EKC51897.1"/>
    </source>
</evidence>
<proteinExistence type="predicted"/>
<dbReference type="Gene3D" id="2.130.10.10">
    <property type="entry name" value="YVTN repeat-like/Quinoprotein amine dehydrogenase"/>
    <property type="match status" value="2"/>
</dbReference>
<dbReference type="SUPFAM" id="SSF63829">
    <property type="entry name" value="Calcium-dependent phosphotriesterase"/>
    <property type="match status" value="2"/>
</dbReference>
<comment type="caution">
    <text evidence="2">The sequence shown here is derived from an EMBL/GenBank/DDBJ whole genome shotgun (WGS) entry which is preliminary data.</text>
</comment>
<dbReference type="PANTHER" id="PTHR43547:SF2">
    <property type="entry name" value="HYBRID SIGNAL TRANSDUCTION HISTIDINE KINASE C"/>
    <property type="match status" value="1"/>
</dbReference>